<feature type="binding site" evidence="12">
    <location>
        <position position="113"/>
    </location>
    <ligand>
        <name>K(+)</name>
        <dbReference type="ChEBI" id="CHEBI:29103"/>
    </ligand>
</feature>
<gene>
    <name evidence="14" type="primary">trkG</name>
    <name evidence="14" type="ORF">NCTC13100_01083</name>
</gene>
<evidence type="ECO:0000256" key="7">
    <source>
        <dbReference type="ARBA" id="ARBA00022692"/>
    </source>
</evidence>
<feature type="binding site" evidence="12">
    <location>
        <position position="114"/>
    </location>
    <ligand>
        <name>K(+)</name>
        <dbReference type="ChEBI" id="CHEBI:29103"/>
    </ligand>
</feature>
<dbReference type="InterPro" id="IPR004772">
    <property type="entry name" value="TrkH"/>
</dbReference>
<feature type="transmembrane region" description="Helical" evidence="13">
    <location>
        <begin position="141"/>
        <end position="165"/>
    </location>
</feature>
<keyword evidence="6" id="KW-0633">Potassium transport</keyword>
<feature type="transmembrane region" description="Helical" evidence="13">
    <location>
        <begin position="327"/>
        <end position="348"/>
    </location>
</feature>
<keyword evidence="3" id="KW-0813">Transport</keyword>
<feature type="binding site" evidence="12">
    <location>
        <position position="222"/>
    </location>
    <ligand>
        <name>K(+)</name>
        <dbReference type="ChEBI" id="CHEBI:29103"/>
    </ligand>
</feature>
<keyword evidence="8 12" id="KW-0630">Potassium</keyword>
<dbReference type="RefSeq" id="WP_040575337.1">
    <property type="nucleotide sequence ID" value="NZ_UGTI01000001.1"/>
</dbReference>
<keyword evidence="7 13" id="KW-0812">Transmembrane</keyword>
<evidence type="ECO:0000256" key="11">
    <source>
        <dbReference type="ARBA" id="ARBA00023136"/>
    </source>
</evidence>
<accession>A0A379DIS8</accession>
<dbReference type="Pfam" id="PF02386">
    <property type="entry name" value="TrkH"/>
    <property type="match status" value="1"/>
</dbReference>
<keyword evidence="12" id="KW-0479">Metal-binding</keyword>
<organism evidence="14 15">
    <name type="scientific">Porphyromonas macacae</name>
    <dbReference type="NCBI Taxonomy" id="28115"/>
    <lineage>
        <taxon>Bacteria</taxon>
        <taxon>Pseudomonadati</taxon>
        <taxon>Bacteroidota</taxon>
        <taxon>Bacteroidia</taxon>
        <taxon>Bacteroidales</taxon>
        <taxon>Porphyromonadaceae</taxon>
        <taxon>Porphyromonas</taxon>
    </lineage>
</organism>
<dbReference type="EMBL" id="UGTI01000001">
    <property type="protein sequence ID" value="SUB77933.1"/>
    <property type="molecule type" value="Genomic_DNA"/>
</dbReference>
<feature type="transmembrane region" description="Helical" evidence="13">
    <location>
        <begin position="398"/>
        <end position="419"/>
    </location>
</feature>
<feature type="transmembrane region" description="Helical" evidence="13">
    <location>
        <begin position="241"/>
        <end position="261"/>
    </location>
</feature>
<evidence type="ECO:0000313" key="15">
    <source>
        <dbReference type="Proteomes" id="UP000254263"/>
    </source>
</evidence>
<keyword evidence="9 13" id="KW-1133">Transmembrane helix</keyword>
<reference evidence="14 15" key="1">
    <citation type="submission" date="2018-06" db="EMBL/GenBank/DDBJ databases">
        <authorList>
            <consortium name="Pathogen Informatics"/>
            <person name="Doyle S."/>
        </authorList>
    </citation>
    <scope>NUCLEOTIDE SEQUENCE [LARGE SCALE GENOMIC DNA]</scope>
    <source>
        <strain evidence="14 15">NCTC13100</strain>
    </source>
</reference>
<dbReference type="Proteomes" id="UP000254263">
    <property type="component" value="Unassembled WGS sequence"/>
</dbReference>
<keyword evidence="4" id="KW-1003">Cell membrane</keyword>
<keyword evidence="10" id="KW-0406">Ion transport</keyword>
<feature type="binding site" evidence="12">
    <location>
        <position position="437"/>
    </location>
    <ligand>
        <name>K(+)</name>
        <dbReference type="ChEBI" id="CHEBI:29103"/>
    </ligand>
</feature>
<dbReference type="GO" id="GO:0015379">
    <property type="term" value="F:potassium:chloride symporter activity"/>
    <property type="evidence" value="ECO:0007669"/>
    <property type="project" value="InterPro"/>
</dbReference>
<feature type="transmembrane region" description="Helical" evidence="13">
    <location>
        <begin position="454"/>
        <end position="478"/>
    </location>
</feature>
<dbReference type="PANTHER" id="PTHR32024">
    <property type="entry name" value="TRK SYSTEM POTASSIUM UPTAKE PROTEIN TRKG-RELATED"/>
    <property type="match status" value="1"/>
</dbReference>
<feature type="binding site" evidence="12">
    <location>
        <position position="320"/>
    </location>
    <ligand>
        <name>K(+)</name>
        <dbReference type="ChEBI" id="CHEBI:29103"/>
    </ligand>
</feature>
<dbReference type="GO" id="GO:0005886">
    <property type="term" value="C:plasma membrane"/>
    <property type="evidence" value="ECO:0007669"/>
    <property type="project" value="UniProtKB-SubCell"/>
</dbReference>
<proteinExistence type="inferred from homology"/>
<feature type="transmembrane region" description="Helical" evidence="13">
    <location>
        <begin position="186"/>
        <end position="206"/>
    </location>
</feature>
<sequence>MSRINCKFISRIVGMMCIIEGVVLLFCLLVSLIYRENIFPILISSLAFATIGFAFFLPSKNYREKKIGSREGMLTVTLTWLILSLIGTLPFLLSQSTNNFIDAFFETMSGFTTTGATIFTEVENLPKGILLWRSITQWQGGVGIVVFSIALIPLIGGGASSLFNAETTGITHDRFLPRITQVAKRIFTIYLFLTFLLFILLLIGPMELYDAICHSLTCISTGGFSTKNNSIGSYNSPYLEYIVSIFMFIGSLSLALLYFAILRKQPQKLLRDEESRWYAGIMGVCVIITMSWLIYHNEYPSIESNFRHALFQVTSLFSSTGYLTADIGSWGAFFGILAVSMMAVNGCAGSTSGGLKMGRFLILLKNLNNEFHKRVSPNQVVPVKVNGHTLAVSTVHQVLAFTFLYFFLILTGAMLLMLMNDHSFIEGISVATSAISNSGPALGSFVNNFEHAGFFTKIIMCFLMLAGRLEVFTVITILTPTFWRK</sequence>
<evidence type="ECO:0000256" key="8">
    <source>
        <dbReference type="ARBA" id="ARBA00022958"/>
    </source>
</evidence>
<comment type="similarity">
    <text evidence="2">Belongs to the TrkH potassium transport family.</text>
</comment>
<protein>
    <submittedName>
        <fullName evidence="14">Trk system potassium uptake protein trkG</fullName>
    </submittedName>
</protein>
<evidence type="ECO:0000256" key="1">
    <source>
        <dbReference type="ARBA" id="ARBA00004429"/>
    </source>
</evidence>
<evidence type="ECO:0000256" key="5">
    <source>
        <dbReference type="ARBA" id="ARBA00022519"/>
    </source>
</evidence>
<dbReference type="InterPro" id="IPR003445">
    <property type="entry name" value="Cat_transpt"/>
</dbReference>
<feature type="transmembrane region" description="Helical" evidence="13">
    <location>
        <begin position="39"/>
        <end position="59"/>
    </location>
</feature>
<evidence type="ECO:0000256" key="12">
    <source>
        <dbReference type="PIRSR" id="PIRSR006247-1"/>
    </source>
</evidence>
<comment type="subcellular location">
    <subcellularLocation>
        <location evidence="1">Cell inner membrane</location>
        <topology evidence="1">Multi-pass membrane protein</topology>
    </subcellularLocation>
</comment>
<evidence type="ECO:0000256" key="9">
    <source>
        <dbReference type="ARBA" id="ARBA00022989"/>
    </source>
</evidence>
<keyword evidence="11 13" id="KW-0472">Membrane</keyword>
<dbReference type="GO" id="GO:0046872">
    <property type="term" value="F:metal ion binding"/>
    <property type="evidence" value="ECO:0007669"/>
    <property type="project" value="UniProtKB-KW"/>
</dbReference>
<name>A0A379DIS8_9PORP</name>
<keyword evidence="5" id="KW-0997">Cell inner membrane</keyword>
<evidence type="ECO:0000256" key="6">
    <source>
        <dbReference type="ARBA" id="ARBA00022538"/>
    </source>
</evidence>
<evidence type="ECO:0000256" key="3">
    <source>
        <dbReference type="ARBA" id="ARBA00022448"/>
    </source>
</evidence>
<evidence type="ECO:0000256" key="2">
    <source>
        <dbReference type="ARBA" id="ARBA00009137"/>
    </source>
</evidence>
<dbReference type="AlphaFoldDB" id="A0A379DIS8"/>
<feature type="transmembrane region" description="Helical" evidence="13">
    <location>
        <begin position="71"/>
        <end position="93"/>
    </location>
</feature>
<evidence type="ECO:0000256" key="4">
    <source>
        <dbReference type="ARBA" id="ARBA00022475"/>
    </source>
</evidence>
<evidence type="ECO:0000313" key="14">
    <source>
        <dbReference type="EMBL" id="SUB77933.1"/>
    </source>
</evidence>
<dbReference type="PANTHER" id="PTHR32024:SF2">
    <property type="entry name" value="TRK SYSTEM POTASSIUM UPTAKE PROTEIN TRKG-RELATED"/>
    <property type="match status" value="1"/>
</dbReference>
<evidence type="ECO:0000256" key="13">
    <source>
        <dbReference type="SAM" id="Phobius"/>
    </source>
</evidence>
<evidence type="ECO:0000256" key="10">
    <source>
        <dbReference type="ARBA" id="ARBA00023065"/>
    </source>
</evidence>
<feature type="transmembrane region" description="Helical" evidence="13">
    <location>
        <begin position="277"/>
        <end position="295"/>
    </location>
</feature>
<feature type="transmembrane region" description="Helical" evidence="13">
    <location>
        <begin position="12"/>
        <end position="33"/>
    </location>
</feature>
<dbReference type="PIRSF" id="PIRSF006247">
    <property type="entry name" value="TrkH"/>
    <property type="match status" value="1"/>
</dbReference>